<dbReference type="EMBL" id="CAFBNF010000181">
    <property type="protein sequence ID" value="CAB4952432.1"/>
    <property type="molecule type" value="Genomic_DNA"/>
</dbReference>
<sequence length="167" mass="17354">MRVSPGMNPARSDTLRVVARLVDAADRAPVCWAHSAVPAPNFWRKVETWVASAPRVVAVPGVSSYTPGLSVAVPEVVHEVAPEPDDVDDARSTREAPAEIVDVGSADGVVRSFVRSTAEFAQSARLVVVATGLPDAVRVAVLAAVTVDTMVKVVVLGTVATAPPVPS</sequence>
<organism evidence="1">
    <name type="scientific">freshwater metagenome</name>
    <dbReference type="NCBI Taxonomy" id="449393"/>
    <lineage>
        <taxon>unclassified sequences</taxon>
        <taxon>metagenomes</taxon>
        <taxon>ecological metagenomes</taxon>
    </lineage>
</organism>
<accession>A0A6J7KE08</accession>
<name>A0A6J7KE08_9ZZZZ</name>
<dbReference type="AlphaFoldDB" id="A0A6J7KE08"/>
<evidence type="ECO:0000313" key="1">
    <source>
        <dbReference type="EMBL" id="CAB4952432.1"/>
    </source>
</evidence>
<proteinExistence type="predicted"/>
<reference evidence="1" key="1">
    <citation type="submission" date="2020-05" db="EMBL/GenBank/DDBJ databases">
        <authorList>
            <person name="Chiriac C."/>
            <person name="Salcher M."/>
            <person name="Ghai R."/>
            <person name="Kavagutti S V."/>
        </authorList>
    </citation>
    <scope>NUCLEOTIDE SEQUENCE</scope>
</reference>
<evidence type="ECO:0000313" key="2">
    <source>
        <dbReference type="EMBL" id="CAB5015154.1"/>
    </source>
</evidence>
<gene>
    <name evidence="1" type="ORF">UFOPK3773_01487</name>
    <name evidence="2" type="ORF">UFOPK3992_01419</name>
</gene>
<dbReference type="EMBL" id="CAFBOZ010000218">
    <property type="protein sequence ID" value="CAB5015154.1"/>
    <property type="molecule type" value="Genomic_DNA"/>
</dbReference>
<protein>
    <submittedName>
        <fullName evidence="1">Unannotated protein</fullName>
    </submittedName>
</protein>